<accession>C7PWW0</accession>
<dbReference type="eggNOG" id="ENOG502ZDFY">
    <property type="taxonomic scope" value="Bacteria"/>
</dbReference>
<dbReference type="STRING" id="479433.Caci_8394"/>
<dbReference type="InParanoid" id="C7PWW0"/>
<proteinExistence type="predicted"/>
<evidence type="ECO:0000313" key="2">
    <source>
        <dbReference type="Proteomes" id="UP000000851"/>
    </source>
</evidence>
<reference evidence="1 2" key="1">
    <citation type="journal article" date="2009" name="Stand. Genomic Sci.">
        <title>Complete genome sequence of Catenulispora acidiphila type strain (ID 139908).</title>
        <authorList>
            <person name="Copeland A."/>
            <person name="Lapidus A."/>
            <person name="Glavina Del Rio T."/>
            <person name="Nolan M."/>
            <person name="Lucas S."/>
            <person name="Chen F."/>
            <person name="Tice H."/>
            <person name="Cheng J.F."/>
            <person name="Bruce D."/>
            <person name="Goodwin L."/>
            <person name="Pitluck S."/>
            <person name="Mikhailova N."/>
            <person name="Pati A."/>
            <person name="Ivanova N."/>
            <person name="Mavromatis K."/>
            <person name="Chen A."/>
            <person name="Palaniappan K."/>
            <person name="Chain P."/>
            <person name="Land M."/>
            <person name="Hauser L."/>
            <person name="Chang Y.J."/>
            <person name="Jeffries C.D."/>
            <person name="Chertkov O."/>
            <person name="Brettin T."/>
            <person name="Detter J.C."/>
            <person name="Han C."/>
            <person name="Ali Z."/>
            <person name="Tindall B.J."/>
            <person name="Goker M."/>
            <person name="Bristow J."/>
            <person name="Eisen J.A."/>
            <person name="Markowitz V."/>
            <person name="Hugenholtz P."/>
            <person name="Kyrpides N.C."/>
            <person name="Klenk H.P."/>
        </authorList>
    </citation>
    <scope>NUCLEOTIDE SEQUENCE [LARGE SCALE GENOMIC DNA]</scope>
    <source>
        <strain evidence="2">DSM 44928 / JCM 14897 / NBRC 102108 / NRRL B-24433 / ID139908</strain>
    </source>
</reference>
<dbReference type="EMBL" id="CP001700">
    <property type="protein sequence ID" value="ACU77217.1"/>
    <property type="molecule type" value="Genomic_DNA"/>
</dbReference>
<protein>
    <submittedName>
        <fullName evidence="1">Uncharacterized protein</fullName>
    </submittedName>
</protein>
<name>C7PWW0_CATAD</name>
<dbReference type="RefSeq" id="WP_015796942.1">
    <property type="nucleotide sequence ID" value="NC_013131.1"/>
</dbReference>
<dbReference type="OrthoDB" id="3682126at2"/>
<dbReference type="HOGENOM" id="CLU_1737242_0_0_11"/>
<gene>
    <name evidence="1" type="ordered locus">Caci_8394</name>
</gene>
<evidence type="ECO:0000313" key="1">
    <source>
        <dbReference type="EMBL" id="ACU77217.1"/>
    </source>
</evidence>
<keyword evidence="2" id="KW-1185">Reference proteome</keyword>
<organism evidence="1 2">
    <name type="scientific">Catenulispora acidiphila (strain DSM 44928 / JCM 14897 / NBRC 102108 / NRRL B-24433 / ID139908)</name>
    <dbReference type="NCBI Taxonomy" id="479433"/>
    <lineage>
        <taxon>Bacteria</taxon>
        <taxon>Bacillati</taxon>
        <taxon>Actinomycetota</taxon>
        <taxon>Actinomycetes</taxon>
        <taxon>Catenulisporales</taxon>
        <taxon>Catenulisporaceae</taxon>
        <taxon>Catenulispora</taxon>
    </lineage>
</organism>
<dbReference type="KEGG" id="cai:Caci_8394"/>
<sequence length="150" mass="16580">MTIWDDTADSTKELMFTSLDYALENAQLSDQPFTPFSFARHPDGTATLTRFPAAPGADIPETLEAARDHLAQTQPGTTALTLAYDGYTTYEGERTEAVFIETHQLNLPRTLVLAQRYLRQAGDIHPLGNPLLQAEVEPLVPRVAPEDDQP</sequence>
<dbReference type="AlphaFoldDB" id="C7PWW0"/>
<dbReference type="Proteomes" id="UP000000851">
    <property type="component" value="Chromosome"/>
</dbReference>